<dbReference type="AlphaFoldDB" id="A0A3E1NHF7"/>
<evidence type="ECO:0000259" key="7">
    <source>
        <dbReference type="PROSITE" id="PS51123"/>
    </source>
</evidence>
<comment type="subcellular location">
    <subcellularLocation>
        <location evidence="1">Cell outer membrane</location>
    </subcellularLocation>
</comment>
<dbReference type="Gene3D" id="3.30.1330.60">
    <property type="entry name" value="OmpA-like domain"/>
    <property type="match status" value="1"/>
</dbReference>
<dbReference type="PRINTS" id="PR01021">
    <property type="entry name" value="OMPADOMAIN"/>
</dbReference>
<dbReference type="Pfam" id="PF00691">
    <property type="entry name" value="OmpA"/>
    <property type="match status" value="1"/>
</dbReference>
<evidence type="ECO:0000256" key="1">
    <source>
        <dbReference type="ARBA" id="ARBA00004442"/>
    </source>
</evidence>
<keyword evidence="9" id="KW-1185">Reference proteome</keyword>
<dbReference type="InterPro" id="IPR050330">
    <property type="entry name" value="Bact_OuterMem_StrucFunc"/>
</dbReference>
<feature type="region of interest" description="Disordered" evidence="5">
    <location>
        <begin position="205"/>
        <end position="225"/>
    </location>
</feature>
<dbReference type="InterPro" id="IPR006664">
    <property type="entry name" value="OMP_bac"/>
</dbReference>
<dbReference type="GO" id="GO:0009279">
    <property type="term" value="C:cell outer membrane"/>
    <property type="evidence" value="ECO:0007669"/>
    <property type="project" value="UniProtKB-SubCell"/>
</dbReference>
<evidence type="ECO:0000256" key="5">
    <source>
        <dbReference type="SAM" id="MobiDB-lite"/>
    </source>
</evidence>
<name>A0A3E1NHF7_9BACT</name>
<feature type="compositionally biased region" description="Gly residues" evidence="5">
    <location>
        <begin position="256"/>
        <end position="267"/>
    </location>
</feature>
<dbReference type="PANTHER" id="PTHR30329:SF21">
    <property type="entry name" value="LIPOPROTEIN YIAD-RELATED"/>
    <property type="match status" value="1"/>
</dbReference>
<dbReference type="CDD" id="cd07185">
    <property type="entry name" value="OmpA_C-like"/>
    <property type="match status" value="1"/>
</dbReference>
<feature type="signal peptide" evidence="6">
    <location>
        <begin position="1"/>
        <end position="25"/>
    </location>
</feature>
<feature type="domain" description="OmpA-like" evidence="7">
    <location>
        <begin position="283"/>
        <end position="400"/>
    </location>
</feature>
<dbReference type="PROSITE" id="PS51123">
    <property type="entry name" value="OMPA_2"/>
    <property type="match status" value="1"/>
</dbReference>
<dbReference type="EMBL" id="QTJU01000005">
    <property type="protein sequence ID" value="RFM27383.1"/>
    <property type="molecule type" value="Genomic_DNA"/>
</dbReference>
<reference evidence="8 9" key="1">
    <citation type="submission" date="2018-08" db="EMBL/GenBank/DDBJ databases">
        <title>Chitinophagaceae sp. K23C18032701, a novel bacterium isolated from forest soil.</title>
        <authorList>
            <person name="Wang C."/>
        </authorList>
    </citation>
    <scope>NUCLEOTIDE SEQUENCE [LARGE SCALE GENOMIC DNA]</scope>
    <source>
        <strain evidence="8 9">K23C18032701</strain>
    </source>
</reference>
<evidence type="ECO:0000256" key="2">
    <source>
        <dbReference type="ARBA" id="ARBA00023136"/>
    </source>
</evidence>
<dbReference type="SUPFAM" id="SSF103088">
    <property type="entry name" value="OmpA-like"/>
    <property type="match status" value="1"/>
</dbReference>
<evidence type="ECO:0000256" key="6">
    <source>
        <dbReference type="SAM" id="SignalP"/>
    </source>
</evidence>
<keyword evidence="6" id="KW-0732">Signal</keyword>
<evidence type="ECO:0000313" key="9">
    <source>
        <dbReference type="Proteomes" id="UP000261284"/>
    </source>
</evidence>
<dbReference type="InterPro" id="IPR006665">
    <property type="entry name" value="OmpA-like"/>
</dbReference>
<keyword evidence="2 4" id="KW-0472">Membrane</keyword>
<gene>
    <name evidence="8" type="ORF">DXN05_15300</name>
</gene>
<evidence type="ECO:0000256" key="4">
    <source>
        <dbReference type="PROSITE-ProRule" id="PRU00473"/>
    </source>
</evidence>
<dbReference type="InterPro" id="IPR036737">
    <property type="entry name" value="OmpA-like_sf"/>
</dbReference>
<protein>
    <submittedName>
        <fullName evidence="8">OmpA family protein</fullName>
    </submittedName>
</protein>
<accession>A0A3E1NHF7</accession>
<sequence>MKKMRKVLCMAGCCLLLAVASKAQNEEGEETRTWDKRWFLAPGLKLQAQDFAFLEKNRMGYKSNANTLPLKARGNVSAAISVYKNLSSRFAFSADVGYDYGNVTNDKVQIADALAKSYNALNASVYFHLLSARFKLQPYIYGGFNALVHDQAFMSIPAGAGVKFNARGIMLLGQAAYGFKVNQNISNTMIYSLGVYLPISNKKLQPRKKPADKKETGTGGNGAPTNVFVVMPSNDSLFKVLQGRLDDLSKAVAAGGSNGKNGNGRNGLNGESEYSEGTDSLGNPLPPSIAKFIIYFNYDEHTLLSSAFNVLDQVVYRLKQDNTLFVDLIGYTDLYGSQDYNQPLSKKRAEIAYNYLASRGIPQSRMFFNYYGKKNPIVNTQNKKDDWQNRRTEIILYRKH</sequence>
<dbReference type="Proteomes" id="UP000261284">
    <property type="component" value="Unassembled WGS sequence"/>
</dbReference>
<feature type="chain" id="PRO_5017672898" evidence="6">
    <location>
        <begin position="26"/>
        <end position="400"/>
    </location>
</feature>
<proteinExistence type="predicted"/>
<organism evidence="8 9">
    <name type="scientific">Deminuibacter soli</name>
    <dbReference type="NCBI Taxonomy" id="2291815"/>
    <lineage>
        <taxon>Bacteria</taxon>
        <taxon>Pseudomonadati</taxon>
        <taxon>Bacteroidota</taxon>
        <taxon>Chitinophagia</taxon>
        <taxon>Chitinophagales</taxon>
        <taxon>Chitinophagaceae</taxon>
        <taxon>Deminuibacter</taxon>
    </lineage>
</organism>
<feature type="region of interest" description="Disordered" evidence="5">
    <location>
        <begin position="253"/>
        <end position="280"/>
    </location>
</feature>
<comment type="caution">
    <text evidence="8">The sequence shown here is derived from an EMBL/GenBank/DDBJ whole genome shotgun (WGS) entry which is preliminary data.</text>
</comment>
<evidence type="ECO:0000313" key="8">
    <source>
        <dbReference type="EMBL" id="RFM27383.1"/>
    </source>
</evidence>
<keyword evidence="3" id="KW-0998">Cell outer membrane</keyword>
<dbReference type="PANTHER" id="PTHR30329">
    <property type="entry name" value="STATOR ELEMENT OF FLAGELLAR MOTOR COMPLEX"/>
    <property type="match status" value="1"/>
</dbReference>
<evidence type="ECO:0000256" key="3">
    <source>
        <dbReference type="ARBA" id="ARBA00023237"/>
    </source>
</evidence>